<proteinExistence type="predicted"/>
<feature type="transmembrane region" description="Helical" evidence="1">
    <location>
        <begin position="361"/>
        <end position="382"/>
    </location>
</feature>
<feature type="transmembrane region" description="Helical" evidence="1">
    <location>
        <begin position="529"/>
        <end position="547"/>
    </location>
</feature>
<dbReference type="SUPFAM" id="SSF82866">
    <property type="entry name" value="Multidrug efflux transporter AcrB transmembrane domain"/>
    <property type="match status" value="2"/>
</dbReference>
<dbReference type="Proteomes" id="UP000255169">
    <property type="component" value="Unassembled WGS sequence"/>
</dbReference>
<feature type="transmembrane region" description="Helical" evidence="1">
    <location>
        <begin position="433"/>
        <end position="452"/>
    </location>
</feature>
<dbReference type="GO" id="GO:0042910">
    <property type="term" value="F:xenobiotic transmembrane transporter activity"/>
    <property type="evidence" value="ECO:0007669"/>
    <property type="project" value="TreeGrafter"/>
</dbReference>
<reference evidence="3 4" key="2">
    <citation type="submission" date="2018-06" db="EMBL/GenBank/DDBJ databases">
        <authorList>
            <consortium name="Pathogen Informatics"/>
            <person name="Doyle S."/>
        </authorList>
    </citation>
    <scope>NUCLEOTIDE SEQUENCE [LARGE SCALE GENOMIC DNA]</scope>
    <source>
        <strain evidence="3 4">NCTC10476</strain>
    </source>
</reference>
<dbReference type="Pfam" id="PF00873">
    <property type="entry name" value="ACR_tran"/>
    <property type="match status" value="1"/>
</dbReference>
<feature type="transmembrane region" description="Helical" evidence="1">
    <location>
        <begin position="464"/>
        <end position="487"/>
    </location>
</feature>
<keyword evidence="1" id="KW-1133">Transmembrane helix</keyword>
<dbReference type="PRINTS" id="PR00702">
    <property type="entry name" value="ACRIFLAVINRP"/>
</dbReference>
<keyword evidence="4" id="KW-1185">Reference proteome</keyword>
<dbReference type="InterPro" id="IPR027463">
    <property type="entry name" value="AcrB_DN_DC_subdom"/>
</dbReference>
<dbReference type="SUPFAM" id="SSF82693">
    <property type="entry name" value="Multidrug efflux transporter AcrB pore domain, PN1, PN2, PC1 and PC2 subdomains"/>
    <property type="match status" value="3"/>
</dbReference>
<evidence type="ECO:0000313" key="4">
    <source>
        <dbReference type="Proteomes" id="UP000255169"/>
    </source>
</evidence>
<dbReference type="GeneID" id="66878297"/>
<dbReference type="Gene3D" id="3.30.2090.10">
    <property type="entry name" value="Multidrug efflux transporter AcrB TolC docking domain, DN and DC subdomains"/>
    <property type="match status" value="2"/>
</dbReference>
<dbReference type="Gene3D" id="1.20.1640.10">
    <property type="entry name" value="Multidrug efflux transporter AcrB transmembrane domain"/>
    <property type="match status" value="2"/>
</dbReference>
<feature type="transmembrane region" description="Helical" evidence="1">
    <location>
        <begin position="12"/>
        <end position="32"/>
    </location>
</feature>
<dbReference type="GO" id="GO:0005886">
    <property type="term" value="C:plasma membrane"/>
    <property type="evidence" value="ECO:0007669"/>
    <property type="project" value="TreeGrafter"/>
</dbReference>
<evidence type="ECO:0000256" key="1">
    <source>
        <dbReference type="SAM" id="Phobius"/>
    </source>
</evidence>
<dbReference type="Gene3D" id="3.30.70.1320">
    <property type="entry name" value="Multidrug efflux transporter AcrB pore domain like"/>
    <property type="match status" value="1"/>
</dbReference>
<dbReference type="SUPFAM" id="SSF82714">
    <property type="entry name" value="Multidrug efflux transporter AcrB TolC docking domain, DN and DC subdomains"/>
    <property type="match status" value="2"/>
</dbReference>
<feature type="transmembrane region" description="Helical" evidence="1">
    <location>
        <begin position="890"/>
        <end position="910"/>
    </location>
</feature>
<dbReference type="STRING" id="29486.UGYR_12655"/>
<dbReference type="AlphaFoldDB" id="A0A0A8VD95"/>
<gene>
    <name evidence="3" type="primary">mexB</name>
    <name evidence="2" type="ORF">CSF007_2630</name>
    <name evidence="3" type="ORF">NCTC10476_01576</name>
</gene>
<dbReference type="PANTHER" id="PTHR32063:SF18">
    <property type="entry name" value="CATION EFFLUX SYSTEM PROTEIN"/>
    <property type="match status" value="1"/>
</dbReference>
<dbReference type="Gene3D" id="3.30.70.1440">
    <property type="entry name" value="Multidrug efflux transporter AcrB pore domain"/>
    <property type="match status" value="1"/>
</dbReference>
<dbReference type="EMBL" id="LN681231">
    <property type="protein sequence ID" value="CEK26308.1"/>
    <property type="molecule type" value="Genomic_DNA"/>
</dbReference>
<feature type="transmembrane region" description="Helical" evidence="1">
    <location>
        <begin position="336"/>
        <end position="354"/>
    </location>
</feature>
<keyword evidence="1" id="KW-0472">Membrane</keyword>
<feature type="transmembrane region" description="Helical" evidence="1">
    <location>
        <begin position="961"/>
        <end position="980"/>
    </location>
</feature>
<evidence type="ECO:0000313" key="3">
    <source>
        <dbReference type="EMBL" id="SUQ00294.1"/>
    </source>
</evidence>
<dbReference type="Gene3D" id="3.30.70.1430">
    <property type="entry name" value="Multidrug efflux transporter AcrB pore domain"/>
    <property type="match status" value="2"/>
</dbReference>
<feature type="transmembrane region" description="Helical" evidence="1">
    <location>
        <begin position="864"/>
        <end position="883"/>
    </location>
</feature>
<reference evidence="2" key="1">
    <citation type="journal article" date="2015" name="Genome Announc.">
        <title>Complete Genome Sequence of Yersinia ruckeri Strain CSF007-82, Etiologic Agent of Red Mouth Disease in Salmonid Fish.</title>
        <authorList>
            <person name="Nelson M.C."/>
            <person name="LaPatra S.E."/>
            <person name="Welch T.J."/>
            <person name="Graf J."/>
        </authorList>
    </citation>
    <scope>NUCLEOTIDE SEQUENCE</scope>
    <source>
        <strain evidence="2">CSF007-82</strain>
    </source>
</reference>
<dbReference type="RefSeq" id="WP_004722914.1">
    <property type="nucleotide sequence ID" value="NZ_CCYO01000021.1"/>
</dbReference>
<dbReference type="InterPro" id="IPR001036">
    <property type="entry name" value="Acrflvin-R"/>
</dbReference>
<sequence length="1024" mass="113015">MKLTDNFINNNTRIWLTILLLGIGGLIAYLNIGRLEDPAFTIKTAVVVTRYEGASAQQVEEEVTLPLENAIQELSYVDDVRSISSAGLSQITINVGSQYGPNELPQIWDELRRKISDNSARLPPGAGTPLVNDDFGDVYGFFFSLSGEGYTNQDLRNFAEQLRRELVLVNGVGKVGIAGILPEEIQVDISRAQMTAAGIIPQHLADLLSRQNVVSNSGQLLVGSESIRLHPTGEFNNVQELGNLLISEPGSPKSVYLRDIATVRQGVSHSPTNIYRSNGQPALGVGISFAPNVNVVTVGEAVKARLAQLEPDRPSGMHISIFYDQSHEVEGAVNGFILNFLLALLIVIVTLLIFMGARSGIVIAISLALNVLGTLLIMWLFNIELQRISLGALIIALSMLVDNAIVVVEGVLVGRQRGENILSAISNVVKRSMLPLLGATIIAILAFAPIGLSNDATGEYCRSLFEVLMISLMLSWFTALTLTPVFAKWAFQNQKIPPVDENQPVKQPYDGWLFRNYRRVLNQLLQHRSITLVILSGLLVASIYGFSGVRQSFFPASNTPIFFVDVWLPYGTDIGYTESVTAEIEKHIKQQKGVTDTVGTIGQGAMRFMLTYNAERQYANYAQIMVRTDRLDRIPGLIDEIEQFIQDEYPQVNVRLKRIMFGPSNNSSIEARFNGPDPDVLRSLANEAEKLIVADPLADGARHDWQDRSKMIRPQFSDYLGRELGVDKREVDNTLRMSFGGLPVGLYRDGTRLMPIVLRTPDAERLNAERLNDVMVWSQARQAFIPIDNVVTSFETEWEDPLIMRLDRKRTLTVQTDPTSLGGETSAELLQRIKPSIEAIKLPQGYQLEWGGDYESTKEAQQGIFTSLPVAFIIMFVVTVLMFSSVRNALAIWLTVPLALIGVTVGFLLTGIPFGFMALLGLLSLSGMLIRNGIVLVEEISLQRQEKPLREAIIEASTARLRPIMLTAFTTVLGLAPLLSDAFFQSMAVVIMFGLGFATVLTLLVLPVIYSCMNPEPKPQPVNE</sequence>
<feature type="transmembrane region" description="Helical" evidence="1">
    <location>
        <begin position="916"/>
        <end position="940"/>
    </location>
</feature>
<protein>
    <submittedName>
        <fullName evidence="2">Cobalt-zinc-cadmium resistance protein CzcA Cation efflux system protein CusA</fullName>
    </submittedName>
    <submittedName>
        <fullName evidence="3">Putative multi-drug efflux protein</fullName>
    </submittedName>
</protein>
<keyword evidence="1" id="KW-0812">Transmembrane</keyword>
<evidence type="ECO:0000313" key="2">
    <source>
        <dbReference type="EMBL" id="CEK26308.1"/>
    </source>
</evidence>
<feature type="transmembrane region" description="Helical" evidence="1">
    <location>
        <begin position="388"/>
        <end position="412"/>
    </location>
</feature>
<accession>A0A0A8VD95</accession>
<dbReference type="OrthoDB" id="9757940at2"/>
<name>A0A0A8VD95_YERRU</name>
<organism evidence="2">
    <name type="scientific">Yersinia ruckeri</name>
    <dbReference type="NCBI Taxonomy" id="29486"/>
    <lineage>
        <taxon>Bacteria</taxon>
        <taxon>Pseudomonadati</taxon>
        <taxon>Pseudomonadota</taxon>
        <taxon>Gammaproteobacteria</taxon>
        <taxon>Enterobacterales</taxon>
        <taxon>Yersiniaceae</taxon>
        <taxon>Yersinia</taxon>
    </lineage>
</organism>
<dbReference type="EMBL" id="UHJG01000001">
    <property type="protein sequence ID" value="SUQ00294.1"/>
    <property type="molecule type" value="Genomic_DNA"/>
</dbReference>
<dbReference type="PANTHER" id="PTHR32063">
    <property type="match status" value="1"/>
</dbReference>
<feature type="transmembrane region" description="Helical" evidence="1">
    <location>
        <begin position="986"/>
        <end position="1010"/>
    </location>
</feature>